<feature type="transmembrane region" description="Helical" evidence="6">
    <location>
        <begin position="220"/>
        <end position="244"/>
    </location>
</feature>
<keyword evidence="3 6" id="KW-1133">Transmembrane helix</keyword>
<organism evidence="8 9">
    <name type="scientific">Microbacterium pullorum</name>
    <dbReference type="NCBI Taxonomy" id="2762236"/>
    <lineage>
        <taxon>Bacteria</taxon>
        <taxon>Bacillati</taxon>
        <taxon>Actinomycetota</taxon>
        <taxon>Actinomycetes</taxon>
        <taxon>Micrococcales</taxon>
        <taxon>Microbacteriaceae</taxon>
        <taxon>Microbacterium</taxon>
    </lineage>
</organism>
<keyword evidence="4 6" id="KW-0472">Membrane</keyword>
<evidence type="ECO:0000256" key="2">
    <source>
        <dbReference type="ARBA" id="ARBA00022692"/>
    </source>
</evidence>
<evidence type="ECO:0000313" key="8">
    <source>
        <dbReference type="EMBL" id="MBD7956152.1"/>
    </source>
</evidence>
<dbReference type="PANTHER" id="PTHR43027:SF2">
    <property type="entry name" value="TRANSPORT PERMEASE PROTEIN"/>
    <property type="match status" value="1"/>
</dbReference>
<dbReference type="InterPro" id="IPR047817">
    <property type="entry name" value="ABC2_TM_bact-type"/>
</dbReference>
<feature type="transmembrane region" description="Helical" evidence="6">
    <location>
        <begin position="138"/>
        <end position="162"/>
    </location>
</feature>
<proteinExistence type="predicted"/>
<protein>
    <submittedName>
        <fullName evidence="8">ABC transporter permease</fullName>
    </submittedName>
</protein>
<feature type="region of interest" description="Disordered" evidence="5">
    <location>
        <begin position="1"/>
        <end position="70"/>
    </location>
</feature>
<feature type="transmembrane region" description="Helical" evidence="6">
    <location>
        <begin position="315"/>
        <end position="332"/>
    </location>
</feature>
<keyword evidence="9" id="KW-1185">Reference proteome</keyword>
<name>A0ABR8RY35_9MICO</name>
<feature type="domain" description="ABC transmembrane type-2" evidence="7">
    <location>
        <begin position="98"/>
        <end position="343"/>
    </location>
</feature>
<dbReference type="EMBL" id="JACSQP010000001">
    <property type="protein sequence ID" value="MBD7956152.1"/>
    <property type="molecule type" value="Genomic_DNA"/>
</dbReference>
<evidence type="ECO:0000256" key="4">
    <source>
        <dbReference type="ARBA" id="ARBA00023136"/>
    </source>
</evidence>
<dbReference type="Proteomes" id="UP000648352">
    <property type="component" value="Unassembled WGS sequence"/>
</dbReference>
<comment type="caution">
    <text evidence="8">The sequence shown here is derived from an EMBL/GenBank/DDBJ whole genome shotgun (WGS) entry which is preliminary data.</text>
</comment>
<evidence type="ECO:0000256" key="3">
    <source>
        <dbReference type="ARBA" id="ARBA00022989"/>
    </source>
</evidence>
<evidence type="ECO:0000259" key="7">
    <source>
        <dbReference type="PROSITE" id="PS51012"/>
    </source>
</evidence>
<feature type="transmembrane region" description="Helical" evidence="6">
    <location>
        <begin position="183"/>
        <end position="208"/>
    </location>
</feature>
<keyword evidence="2 6" id="KW-0812">Transmembrane</keyword>
<feature type="transmembrane region" description="Helical" evidence="6">
    <location>
        <begin position="251"/>
        <end position="272"/>
    </location>
</feature>
<feature type="compositionally biased region" description="Basic residues" evidence="5">
    <location>
        <begin position="21"/>
        <end position="31"/>
    </location>
</feature>
<accession>A0ABR8RY35</accession>
<evidence type="ECO:0000256" key="1">
    <source>
        <dbReference type="ARBA" id="ARBA00004141"/>
    </source>
</evidence>
<sequence length="344" mass="36944">MARGWRAARGAHHPAVGVHRCPGRTTRRRARGAGDPTPGAGGDLPRDGRRARCGGGAGGRRRRCPADTRDRGGRPLSVLALGAHRAAYEVRGYFRAGDTLFFTFLFPVFMLALFSTIFQEEGGIAGGPGVPELSAAELYLPAMLAAGLLLSGFQNLAVDIAMERSDGTLKRLGGTPLSPVSYFTGKIAQVLTTGILQAFILIVVAAVVFDVSLPTDADSWITFTWVFFLGLIASALLGIAVSALPRSGRSATAVVVPIALVLQFVSGVYIFFWQLPDWLQYVASAFPLVWMARGMRAAFLPAEYATLEPGDGWELGWVALALGIWLLVGLILSRATFRWIRRDA</sequence>
<dbReference type="InterPro" id="IPR013525">
    <property type="entry name" value="ABC2_TM"/>
</dbReference>
<gene>
    <name evidence="8" type="ORF">H9651_00690</name>
</gene>
<dbReference type="Pfam" id="PF12698">
    <property type="entry name" value="ABC2_membrane_3"/>
    <property type="match status" value="1"/>
</dbReference>
<dbReference type="PROSITE" id="PS51012">
    <property type="entry name" value="ABC_TM2"/>
    <property type="match status" value="1"/>
</dbReference>
<dbReference type="PANTHER" id="PTHR43027">
    <property type="entry name" value="DOXORUBICIN RESISTANCE ABC TRANSPORTER PERMEASE PROTEIN DRRC-RELATED"/>
    <property type="match status" value="1"/>
</dbReference>
<evidence type="ECO:0000256" key="6">
    <source>
        <dbReference type="SAM" id="Phobius"/>
    </source>
</evidence>
<feature type="transmembrane region" description="Helical" evidence="6">
    <location>
        <begin position="100"/>
        <end position="118"/>
    </location>
</feature>
<evidence type="ECO:0000256" key="5">
    <source>
        <dbReference type="SAM" id="MobiDB-lite"/>
    </source>
</evidence>
<dbReference type="InterPro" id="IPR052902">
    <property type="entry name" value="ABC-2_transporter"/>
</dbReference>
<evidence type="ECO:0000313" key="9">
    <source>
        <dbReference type="Proteomes" id="UP000648352"/>
    </source>
</evidence>
<comment type="subcellular location">
    <subcellularLocation>
        <location evidence="1">Membrane</location>
        <topology evidence="1">Multi-pass membrane protein</topology>
    </subcellularLocation>
</comment>
<reference evidence="8 9" key="1">
    <citation type="submission" date="2020-08" db="EMBL/GenBank/DDBJ databases">
        <title>A Genomic Blueprint of the Chicken Gut Microbiome.</title>
        <authorList>
            <person name="Gilroy R."/>
            <person name="Ravi A."/>
            <person name="Getino M."/>
            <person name="Pursley I."/>
            <person name="Horton D.L."/>
            <person name="Alikhan N.-F."/>
            <person name="Baker D."/>
            <person name="Gharbi K."/>
            <person name="Hall N."/>
            <person name="Watson M."/>
            <person name="Adriaenssens E.M."/>
            <person name="Foster-Nyarko E."/>
            <person name="Jarju S."/>
            <person name="Secka A."/>
            <person name="Antonio M."/>
            <person name="Oren A."/>
            <person name="Chaudhuri R."/>
            <person name="La Ragione R.M."/>
            <person name="Hildebrand F."/>
            <person name="Pallen M.J."/>
        </authorList>
    </citation>
    <scope>NUCLEOTIDE SEQUENCE [LARGE SCALE GENOMIC DNA]</scope>
    <source>
        <strain evidence="8 9">Sa4CUA7</strain>
    </source>
</reference>